<dbReference type="EMBL" id="CP144745">
    <property type="protein sequence ID" value="WVZ54525.1"/>
    <property type="molecule type" value="Genomic_DNA"/>
</dbReference>
<proteinExistence type="predicted"/>
<dbReference type="AlphaFoldDB" id="A0AAQ3SLC9"/>
<dbReference type="Proteomes" id="UP001341281">
    <property type="component" value="Chromosome 01"/>
</dbReference>
<evidence type="ECO:0000313" key="3">
    <source>
        <dbReference type="Proteomes" id="UP001341281"/>
    </source>
</evidence>
<evidence type="ECO:0000256" key="1">
    <source>
        <dbReference type="SAM" id="MobiDB-lite"/>
    </source>
</evidence>
<keyword evidence="3" id="KW-1185">Reference proteome</keyword>
<protein>
    <submittedName>
        <fullName evidence="2">Uncharacterized protein</fullName>
    </submittedName>
</protein>
<reference evidence="2 3" key="1">
    <citation type="submission" date="2024-02" db="EMBL/GenBank/DDBJ databases">
        <title>High-quality chromosome-scale genome assembly of Pensacola bahiagrass (Paspalum notatum Flugge var. saurae).</title>
        <authorList>
            <person name="Vega J.M."/>
            <person name="Podio M."/>
            <person name="Orjuela J."/>
            <person name="Siena L.A."/>
            <person name="Pessino S.C."/>
            <person name="Combes M.C."/>
            <person name="Mariac C."/>
            <person name="Albertini E."/>
            <person name="Pupilli F."/>
            <person name="Ortiz J.P.A."/>
            <person name="Leblanc O."/>
        </authorList>
    </citation>
    <scope>NUCLEOTIDE SEQUENCE [LARGE SCALE GENOMIC DNA]</scope>
    <source>
        <strain evidence="2">R1</strain>
        <tissue evidence="2">Leaf</tissue>
    </source>
</reference>
<accession>A0AAQ3SLC9</accession>
<organism evidence="2 3">
    <name type="scientific">Paspalum notatum var. saurae</name>
    <dbReference type="NCBI Taxonomy" id="547442"/>
    <lineage>
        <taxon>Eukaryota</taxon>
        <taxon>Viridiplantae</taxon>
        <taxon>Streptophyta</taxon>
        <taxon>Embryophyta</taxon>
        <taxon>Tracheophyta</taxon>
        <taxon>Spermatophyta</taxon>
        <taxon>Magnoliopsida</taxon>
        <taxon>Liliopsida</taxon>
        <taxon>Poales</taxon>
        <taxon>Poaceae</taxon>
        <taxon>PACMAD clade</taxon>
        <taxon>Panicoideae</taxon>
        <taxon>Andropogonodae</taxon>
        <taxon>Paspaleae</taxon>
        <taxon>Paspalinae</taxon>
        <taxon>Paspalum</taxon>
    </lineage>
</organism>
<name>A0AAQ3SLC9_PASNO</name>
<feature type="compositionally biased region" description="Pro residues" evidence="1">
    <location>
        <begin position="25"/>
        <end position="39"/>
    </location>
</feature>
<sequence length="230" mass="24613">MANPGAASRPWALSPAPSRLAPSAVTPPPAPPRLASPPHHPLRLTVAQPQPFPAPVAAVRSPTPGEWRAGMVRPVIEARQRWWTEAAWPSSRPRRLSLHPSPPHGRPAGERRAGMVRPAAEDGAGGGQRRYAGPATTHCGGGALAPLPGAAAPQGRRGRGPMLHMPPPRSDLALPPRDRLGATVPRTHRWKLLLLSNVPLLLVNSFYSHEDTLKLTPTSPDTGVMLWKPR</sequence>
<gene>
    <name evidence="2" type="ORF">U9M48_005310</name>
</gene>
<feature type="region of interest" description="Disordered" evidence="1">
    <location>
        <begin position="87"/>
        <end position="130"/>
    </location>
</feature>
<evidence type="ECO:0000313" key="2">
    <source>
        <dbReference type="EMBL" id="WVZ54525.1"/>
    </source>
</evidence>
<feature type="region of interest" description="Disordered" evidence="1">
    <location>
        <begin position="1"/>
        <end position="49"/>
    </location>
</feature>